<feature type="non-terminal residue" evidence="3">
    <location>
        <position position="1"/>
    </location>
</feature>
<dbReference type="AlphaFoldDB" id="A0A2U3PFZ1"/>
<organism evidence="3 4">
    <name type="scientific">Mycobacterium numidiamassiliense</name>
    <dbReference type="NCBI Taxonomy" id="1841861"/>
    <lineage>
        <taxon>Bacteria</taxon>
        <taxon>Bacillati</taxon>
        <taxon>Actinomycetota</taxon>
        <taxon>Actinomycetes</taxon>
        <taxon>Mycobacteriales</taxon>
        <taxon>Mycobacteriaceae</taxon>
        <taxon>Mycobacterium</taxon>
    </lineage>
</organism>
<evidence type="ECO:0000256" key="1">
    <source>
        <dbReference type="SAM" id="SignalP"/>
    </source>
</evidence>
<evidence type="ECO:0000313" key="3">
    <source>
        <dbReference type="EMBL" id="SPM42682.1"/>
    </source>
</evidence>
<feature type="domain" description="DUF732" evidence="2">
    <location>
        <begin position="29"/>
        <end position="100"/>
    </location>
</feature>
<evidence type="ECO:0000259" key="2">
    <source>
        <dbReference type="Pfam" id="PF05305"/>
    </source>
</evidence>
<feature type="chain" id="PRO_5015763643" evidence="1">
    <location>
        <begin position="23"/>
        <end position="111"/>
    </location>
</feature>
<accession>A0A2U3PFZ1</accession>
<proteinExistence type="predicted"/>
<dbReference type="Proteomes" id="UP000240424">
    <property type="component" value="Unassembled WGS sequence"/>
</dbReference>
<evidence type="ECO:0000313" key="4">
    <source>
        <dbReference type="Proteomes" id="UP000240424"/>
    </source>
</evidence>
<keyword evidence="4" id="KW-1185">Reference proteome</keyword>
<dbReference type="InterPro" id="IPR007969">
    <property type="entry name" value="DUF732"/>
</dbReference>
<feature type="signal peptide" evidence="1">
    <location>
        <begin position="1"/>
        <end position="22"/>
    </location>
</feature>
<reference evidence="3 4" key="1">
    <citation type="submission" date="2017-01" db="EMBL/GenBank/DDBJ databases">
        <authorList>
            <consortium name="Urmite Genomes"/>
        </authorList>
    </citation>
    <scope>NUCLEOTIDE SEQUENCE [LARGE SCALE GENOMIC DNA]</scope>
    <source>
        <strain evidence="3 4">AB215</strain>
    </source>
</reference>
<protein>
    <submittedName>
        <fullName evidence="3">Glycine cleavage system protein P</fullName>
    </submittedName>
</protein>
<dbReference type="STRING" id="1841861.GCA_900157365_03222"/>
<keyword evidence="1" id="KW-0732">Signal</keyword>
<dbReference type="EMBL" id="FUEZ01000004">
    <property type="protein sequence ID" value="SPM42682.1"/>
    <property type="molecule type" value="Genomic_DNA"/>
</dbReference>
<name>A0A2U3PFZ1_9MYCO</name>
<sequence length="111" mass="11346">VKPLLALLSLSAVIGVAAPAYGEPGAGPDDVGFLATVRDAGITYSSPDRAIAFGKQVCGWIGSGKPGPEVVQNLQSNNPGMTADHATLFVAISAKYYCPQQLGNTSRATAQ</sequence>
<dbReference type="Pfam" id="PF05305">
    <property type="entry name" value="DUF732"/>
    <property type="match status" value="1"/>
</dbReference>
<gene>
    <name evidence="3" type="ORF">MNAB215_4902</name>
</gene>